<accession>A0AAW0KWQ0</accession>
<comment type="caution">
    <text evidence="10">The sequence shown here is derived from an EMBL/GenBank/DDBJ whole genome shotgun (WGS) entry which is preliminary data.</text>
</comment>
<dbReference type="GO" id="GO:0005634">
    <property type="term" value="C:nucleus"/>
    <property type="evidence" value="ECO:0007669"/>
    <property type="project" value="UniProtKB-SubCell"/>
</dbReference>
<feature type="region of interest" description="Disordered" evidence="8">
    <location>
        <begin position="160"/>
        <end position="194"/>
    </location>
</feature>
<dbReference type="GO" id="GO:0009416">
    <property type="term" value="P:response to light stimulus"/>
    <property type="evidence" value="ECO:0007669"/>
    <property type="project" value="TreeGrafter"/>
</dbReference>
<evidence type="ECO:0000313" key="10">
    <source>
        <dbReference type="EMBL" id="KAK7843669.1"/>
    </source>
</evidence>
<gene>
    <name evidence="10" type="primary">LSH6_0</name>
    <name evidence="10" type="ORF">CFP56_012057</name>
</gene>
<evidence type="ECO:0000259" key="9">
    <source>
        <dbReference type="PROSITE" id="PS51697"/>
    </source>
</evidence>
<evidence type="ECO:0000256" key="1">
    <source>
        <dbReference type="ARBA" id="ARBA00004123"/>
    </source>
</evidence>
<evidence type="ECO:0000256" key="5">
    <source>
        <dbReference type="ARBA" id="ARBA00023125"/>
    </source>
</evidence>
<organism evidence="10 11">
    <name type="scientific">Quercus suber</name>
    <name type="common">Cork oak</name>
    <dbReference type="NCBI Taxonomy" id="58331"/>
    <lineage>
        <taxon>Eukaryota</taxon>
        <taxon>Viridiplantae</taxon>
        <taxon>Streptophyta</taxon>
        <taxon>Embryophyta</taxon>
        <taxon>Tracheophyta</taxon>
        <taxon>Spermatophyta</taxon>
        <taxon>Magnoliopsida</taxon>
        <taxon>eudicotyledons</taxon>
        <taxon>Gunneridae</taxon>
        <taxon>Pentapetalae</taxon>
        <taxon>rosids</taxon>
        <taxon>fabids</taxon>
        <taxon>Fagales</taxon>
        <taxon>Fagaceae</taxon>
        <taxon>Quercus</taxon>
    </lineage>
</organism>
<keyword evidence="5" id="KW-0238">DNA-binding</keyword>
<evidence type="ECO:0000256" key="4">
    <source>
        <dbReference type="ARBA" id="ARBA00023015"/>
    </source>
</evidence>
<dbReference type="PANTHER" id="PTHR31165:SF59">
    <property type="entry name" value="PROTEIN LIGHT-DEPENDENT SHORT HYPOCOTYLS 6"/>
    <property type="match status" value="1"/>
</dbReference>
<dbReference type="PANTHER" id="PTHR31165">
    <property type="entry name" value="PROTEIN G1-LIKE2"/>
    <property type="match status" value="1"/>
</dbReference>
<feature type="region of interest" description="Disordered" evidence="8">
    <location>
        <begin position="1"/>
        <end position="33"/>
    </location>
</feature>
<protein>
    <submittedName>
        <fullName evidence="10">Protein light-dependent short hypocotyls 6</fullName>
    </submittedName>
</protein>
<proteinExistence type="inferred from homology"/>
<evidence type="ECO:0000313" key="11">
    <source>
        <dbReference type="Proteomes" id="UP000237347"/>
    </source>
</evidence>
<dbReference type="Proteomes" id="UP000237347">
    <property type="component" value="Unassembled WGS sequence"/>
</dbReference>
<dbReference type="PROSITE" id="PS51697">
    <property type="entry name" value="ALOG"/>
    <property type="match status" value="1"/>
</dbReference>
<evidence type="ECO:0000256" key="2">
    <source>
        <dbReference type="ARBA" id="ARBA00010308"/>
    </source>
</evidence>
<evidence type="ECO:0000256" key="7">
    <source>
        <dbReference type="ARBA" id="ARBA00023242"/>
    </source>
</evidence>
<feature type="compositionally biased region" description="Gly residues" evidence="8">
    <location>
        <begin position="179"/>
        <end position="194"/>
    </location>
</feature>
<name>A0AAW0KWQ0_QUESU</name>
<keyword evidence="4" id="KW-0805">Transcription regulation</keyword>
<keyword evidence="11" id="KW-1185">Reference proteome</keyword>
<comment type="similarity">
    <text evidence="2">Belongs to the plant homeotic and developmental regulators ALOG protein family.</text>
</comment>
<dbReference type="InterPro" id="IPR040222">
    <property type="entry name" value="ALOG"/>
</dbReference>
<keyword evidence="3" id="KW-0217">Developmental protein</keyword>
<keyword evidence="7" id="KW-0539">Nucleus</keyword>
<dbReference type="AlphaFoldDB" id="A0AAW0KWQ0"/>
<evidence type="ECO:0000256" key="8">
    <source>
        <dbReference type="SAM" id="MobiDB-lite"/>
    </source>
</evidence>
<sequence length="210" mass="22905">MDSASFAGNFDPNRGDGPLATAPSDPNSSPATLSRFESLKRRDWITFLQYLGNQKPPITLAGCRDNHVTDFLRYLDQFGKTKVHLTGCLFFGNPEPPGPCNCPLRQAWGSLDALIGRLRAAYEEHGGRPESNPFAGRAVRVYLREVRDQQAKARGIPYKKRARKRPTTLTDKTVVASKGQGGNATGSGSGSGGDGSEFASVLMYEFTRHL</sequence>
<dbReference type="InterPro" id="IPR006936">
    <property type="entry name" value="ALOG_dom"/>
</dbReference>
<dbReference type="GO" id="GO:0009299">
    <property type="term" value="P:mRNA transcription"/>
    <property type="evidence" value="ECO:0007669"/>
    <property type="project" value="TreeGrafter"/>
</dbReference>
<dbReference type="Pfam" id="PF04852">
    <property type="entry name" value="ALOG_dom"/>
    <property type="match status" value="1"/>
</dbReference>
<evidence type="ECO:0000256" key="3">
    <source>
        <dbReference type="ARBA" id="ARBA00022473"/>
    </source>
</evidence>
<keyword evidence="6" id="KW-0804">Transcription</keyword>
<reference evidence="10 11" key="1">
    <citation type="journal article" date="2018" name="Sci. Data">
        <title>The draft genome sequence of cork oak.</title>
        <authorList>
            <person name="Ramos A.M."/>
            <person name="Usie A."/>
            <person name="Barbosa P."/>
            <person name="Barros P.M."/>
            <person name="Capote T."/>
            <person name="Chaves I."/>
            <person name="Simoes F."/>
            <person name="Abreu I."/>
            <person name="Carrasquinho I."/>
            <person name="Faro C."/>
            <person name="Guimaraes J.B."/>
            <person name="Mendonca D."/>
            <person name="Nobrega F."/>
            <person name="Rodrigues L."/>
            <person name="Saibo N.J.M."/>
            <person name="Varela M.C."/>
            <person name="Egas C."/>
            <person name="Matos J."/>
            <person name="Miguel C.M."/>
            <person name="Oliveira M.M."/>
            <person name="Ricardo C.P."/>
            <person name="Goncalves S."/>
        </authorList>
    </citation>
    <scope>NUCLEOTIDE SEQUENCE [LARGE SCALE GENOMIC DNA]</scope>
    <source>
        <strain evidence="11">cv. HL8</strain>
    </source>
</reference>
<feature type="domain" description="ALOG" evidence="9">
    <location>
        <begin position="35"/>
        <end position="162"/>
    </location>
</feature>
<dbReference type="EMBL" id="PKMF04000198">
    <property type="protein sequence ID" value="KAK7843669.1"/>
    <property type="molecule type" value="Genomic_DNA"/>
</dbReference>
<comment type="subcellular location">
    <subcellularLocation>
        <location evidence="1">Nucleus</location>
    </subcellularLocation>
</comment>
<dbReference type="GO" id="GO:0003677">
    <property type="term" value="F:DNA binding"/>
    <property type="evidence" value="ECO:0007669"/>
    <property type="project" value="UniProtKB-KW"/>
</dbReference>
<evidence type="ECO:0000256" key="6">
    <source>
        <dbReference type="ARBA" id="ARBA00023163"/>
    </source>
</evidence>